<evidence type="ECO:0000259" key="2">
    <source>
        <dbReference type="PROSITE" id="PS50222"/>
    </source>
</evidence>
<proteinExistence type="predicted"/>
<evidence type="ECO:0000313" key="4">
    <source>
        <dbReference type="EMBL" id="CAF4026317.1"/>
    </source>
</evidence>
<dbReference type="AlphaFoldDB" id="A0A8S2P582"/>
<dbReference type="SUPFAM" id="SSF47473">
    <property type="entry name" value="EF-hand"/>
    <property type="match status" value="1"/>
</dbReference>
<organism evidence="4 5">
    <name type="scientific">Didymodactylos carnosus</name>
    <dbReference type="NCBI Taxonomy" id="1234261"/>
    <lineage>
        <taxon>Eukaryota</taxon>
        <taxon>Metazoa</taxon>
        <taxon>Spiralia</taxon>
        <taxon>Gnathifera</taxon>
        <taxon>Rotifera</taxon>
        <taxon>Eurotatoria</taxon>
        <taxon>Bdelloidea</taxon>
        <taxon>Philodinida</taxon>
        <taxon>Philodinidae</taxon>
        <taxon>Didymodactylos</taxon>
    </lineage>
</organism>
<evidence type="ECO:0000313" key="5">
    <source>
        <dbReference type="Proteomes" id="UP000682733"/>
    </source>
</evidence>
<dbReference type="Pfam" id="PF13499">
    <property type="entry name" value="EF-hand_7"/>
    <property type="match status" value="1"/>
</dbReference>
<dbReference type="Proteomes" id="UP000682733">
    <property type="component" value="Unassembled WGS sequence"/>
</dbReference>
<dbReference type="GO" id="GO:0005509">
    <property type="term" value="F:calcium ion binding"/>
    <property type="evidence" value="ECO:0007669"/>
    <property type="project" value="InterPro"/>
</dbReference>
<gene>
    <name evidence="3" type="ORF">OVA965_LOCUS24776</name>
    <name evidence="4" type="ORF">TMI583_LOCUS25498</name>
</gene>
<sequence length="188" mass="22212">MLPAPLFLRPRVVRIFFSVLLTEGPPVSIYNEVTSANGTVEYVIVSYRRENENVPYLDLQQTRDFYEKDVGTSILPWKRNISWSNFIQILKVFVLSDTVPQDRNTTDRVFNLLDLDRSGSISIDELQRFFKIFNLNCTNTFLKELIKQYDENNNGKLDKTEWYQLITSGRSRRLIEEAYKQLHDEYQI</sequence>
<keyword evidence="1" id="KW-0106">Calcium</keyword>
<dbReference type="InterPro" id="IPR011992">
    <property type="entry name" value="EF-hand-dom_pair"/>
</dbReference>
<dbReference type="PROSITE" id="PS50222">
    <property type="entry name" value="EF_HAND_2"/>
    <property type="match status" value="2"/>
</dbReference>
<dbReference type="CDD" id="cd00051">
    <property type="entry name" value="EFh"/>
    <property type="match status" value="1"/>
</dbReference>
<feature type="domain" description="EF-hand" evidence="2">
    <location>
        <begin position="137"/>
        <end position="172"/>
    </location>
</feature>
<reference evidence="4" key="1">
    <citation type="submission" date="2021-02" db="EMBL/GenBank/DDBJ databases">
        <authorList>
            <person name="Nowell W R."/>
        </authorList>
    </citation>
    <scope>NUCLEOTIDE SEQUENCE</scope>
</reference>
<accession>A0A8S2P582</accession>
<feature type="domain" description="EF-hand" evidence="2">
    <location>
        <begin position="101"/>
        <end position="136"/>
    </location>
</feature>
<dbReference type="EMBL" id="CAJOBA010036619">
    <property type="protein sequence ID" value="CAF4026317.1"/>
    <property type="molecule type" value="Genomic_DNA"/>
</dbReference>
<evidence type="ECO:0000313" key="3">
    <source>
        <dbReference type="EMBL" id="CAF1218017.1"/>
    </source>
</evidence>
<dbReference type="InterPro" id="IPR018247">
    <property type="entry name" value="EF_Hand_1_Ca_BS"/>
</dbReference>
<comment type="caution">
    <text evidence="4">The sequence shown here is derived from an EMBL/GenBank/DDBJ whole genome shotgun (WGS) entry which is preliminary data.</text>
</comment>
<evidence type="ECO:0000256" key="1">
    <source>
        <dbReference type="ARBA" id="ARBA00022837"/>
    </source>
</evidence>
<dbReference type="Gene3D" id="1.10.238.10">
    <property type="entry name" value="EF-hand"/>
    <property type="match status" value="1"/>
</dbReference>
<dbReference type="Proteomes" id="UP000677228">
    <property type="component" value="Unassembled WGS sequence"/>
</dbReference>
<protein>
    <recommendedName>
        <fullName evidence="2">EF-hand domain-containing protein</fullName>
    </recommendedName>
</protein>
<name>A0A8S2P582_9BILA</name>
<dbReference type="PROSITE" id="PS00018">
    <property type="entry name" value="EF_HAND_1"/>
    <property type="match status" value="2"/>
</dbReference>
<dbReference type="SMART" id="SM00054">
    <property type="entry name" value="EFh"/>
    <property type="match status" value="2"/>
</dbReference>
<dbReference type="InterPro" id="IPR002048">
    <property type="entry name" value="EF_hand_dom"/>
</dbReference>
<dbReference type="EMBL" id="CAJNOK010015083">
    <property type="protein sequence ID" value="CAF1218017.1"/>
    <property type="molecule type" value="Genomic_DNA"/>
</dbReference>